<dbReference type="AlphaFoldDB" id="A0A0E9QH75"/>
<name>A0A0E9QH75_ANGAN</name>
<accession>A0A0E9QH75</accession>
<protein>
    <submittedName>
        <fullName evidence="1">Uncharacterized protein</fullName>
    </submittedName>
</protein>
<proteinExistence type="predicted"/>
<evidence type="ECO:0000313" key="1">
    <source>
        <dbReference type="EMBL" id="JAH16139.1"/>
    </source>
</evidence>
<reference evidence="1" key="1">
    <citation type="submission" date="2014-11" db="EMBL/GenBank/DDBJ databases">
        <authorList>
            <person name="Amaro Gonzalez C."/>
        </authorList>
    </citation>
    <scope>NUCLEOTIDE SEQUENCE</scope>
</reference>
<dbReference type="EMBL" id="GBXM01092438">
    <property type="protein sequence ID" value="JAH16139.1"/>
    <property type="molecule type" value="Transcribed_RNA"/>
</dbReference>
<reference evidence="1" key="2">
    <citation type="journal article" date="2015" name="Fish Shellfish Immunol.">
        <title>Early steps in the European eel (Anguilla anguilla)-Vibrio vulnificus interaction in the gills: Role of the RtxA13 toxin.</title>
        <authorList>
            <person name="Callol A."/>
            <person name="Pajuelo D."/>
            <person name="Ebbesson L."/>
            <person name="Teles M."/>
            <person name="MacKenzie S."/>
            <person name="Amaro C."/>
        </authorList>
    </citation>
    <scope>NUCLEOTIDE SEQUENCE</scope>
</reference>
<organism evidence="1">
    <name type="scientific">Anguilla anguilla</name>
    <name type="common">European freshwater eel</name>
    <name type="synonym">Muraena anguilla</name>
    <dbReference type="NCBI Taxonomy" id="7936"/>
    <lineage>
        <taxon>Eukaryota</taxon>
        <taxon>Metazoa</taxon>
        <taxon>Chordata</taxon>
        <taxon>Craniata</taxon>
        <taxon>Vertebrata</taxon>
        <taxon>Euteleostomi</taxon>
        <taxon>Actinopterygii</taxon>
        <taxon>Neopterygii</taxon>
        <taxon>Teleostei</taxon>
        <taxon>Anguilliformes</taxon>
        <taxon>Anguillidae</taxon>
        <taxon>Anguilla</taxon>
    </lineage>
</organism>
<sequence length="54" mass="6434">MQSWVWRTGLLCTALIHCIDFDIHVNIKDMHVNVLYLFHQFVRFMVSLMLLGNL</sequence>